<dbReference type="AlphaFoldDB" id="A0AAU6WM40"/>
<accession>A0AAU6WM40</accession>
<reference evidence="1 2" key="1">
    <citation type="submission" date="2024-04" db="EMBL/GenBank/DDBJ databases">
        <title>Genome sequencing and assembly of rice foliar adapted Chryseobacterium endophyticum OsEnb-ALM-A6.</title>
        <authorList>
            <person name="Kumar S."/>
            <person name="Javed M."/>
            <person name="Chouhan V."/>
            <person name="Charishma K."/>
            <person name="Patel A."/>
            <person name="Kumar M."/>
            <person name="Sahu K.P."/>
            <person name="Kumar A."/>
        </authorList>
    </citation>
    <scope>NUCLEOTIDE SEQUENCE [LARGE SCALE GENOMIC DNA]</scope>
    <source>
        <strain evidence="1 2">OsEnb-ALM-A6</strain>
    </source>
</reference>
<keyword evidence="2" id="KW-1185">Reference proteome</keyword>
<evidence type="ECO:0008006" key="3">
    <source>
        <dbReference type="Google" id="ProtNLM"/>
    </source>
</evidence>
<name>A0AAU6WM40_9FLAO</name>
<protein>
    <recommendedName>
        <fullName evidence="3">DUF3892 domain-containing protein</fullName>
    </recommendedName>
</protein>
<sequence>MKNVRTSGTVVIEKDQSKRNYLQLAESSTGKDLNAGLFKK</sequence>
<dbReference type="Proteomes" id="UP001463665">
    <property type="component" value="Chromosome"/>
</dbReference>
<organism evidence="1 2">
    <name type="scientific">Chryseobacterium endophyticum</name>
    <dbReference type="NCBI Taxonomy" id="1854762"/>
    <lineage>
        <taxon>Bacteria</taxon>
        <taxon>Pseudomonadati</taxon>
        <taxon>Bacteroidota</taxon>
        <taxon>Flavobacteriia</taxon>
        <taxon>Flavobacteriales</taxon>
        <taxon>Weeksellaceae</taxon>
        <taxon>Chryseobacterium group</taxon>
        <taxon>Chryseobacterium</taxon>
    </lineage>
</organism>
<dbReference type="EMBL" id="CP154834">
    <property type="protein sequence ID" value="XAO73800.1"/>
    <property type="molecule type" value="Genomic_DNA"/>
</dbReference>
<evidence type="ECO:0000313" key="1">
    <source>
        <dbReference type="EMBL" id="XAO73800.1"/>
    </source>
</evidence>
<proteinExistence type="predicted"/>
<evidence type="ECO:0000313" key="2">
    <source>
        <dbReference type="Proteomes" id="UP001463665"/>
    </source>
</evidence>
<dbReference type="RefSeq" id="WP_294203373.1">
    <property type="nucleotide sequence ID" value="NZ_CP154834.1"/>
</dbReference>
<gene>
    <name evidence="1" type="ORF">AAFP95_19125</name>
</gene>